<dbReference type="InterPro" id="IPR045621">
    <property type="entry name" value="BPD_transp_1_N"/>
</dbReference>
<dbReference type="Pfam" id="PF19300">
    <property type="entry name" value="BPD_transp_1_N"/>
    <property type="match status" value="1"/>
</dbReference>
<evidence type="ECO:0000256" key="4">
    <source>
        <dbReference type="ARBA" id="ARBA00022692"/>
    </source>
</evidence>
<dbReference type="Proteomes" id="UP000295371">
    <property type="component" value="Unassembled WGS sequence"/>
</dbReference>
<dbReference type="Pfam" id="PF00528">
    <property type="entry name" value="BPD_transp_1"/>
    <property type="match status" value="1"/>
</dbReference>
<evidence type="ECO:0000259" key="8">
    <source>
        <dbReference type="PROSITE" id="PS50928"/>
    </source>
</evidence>
<evidence type="ECO:0000256" key="2">
    <source>
        <dbReference type="ARBA" id="ARBA00022448"/>
    </source>
</evidence>
<organism evidence="9 10">
    <name type="scientific">Naumannella halotolerans</name>
    <dbReference type="NCBI Taxonomy" id="993414"/>
    <lineage>
        <taxon>Bacteria</taxon>
        <taxon>Bacillati</taxon>
        <taxon>Actinomycetota</taxon>
        <taxon>Actinomycetes</taxon>
        <taxon>Propionibacteriales</taxon>
        <taxon>Propionibacteriaceae</taxon>
        <taxon>Naumannella</taxon>
    </lineage>
</organism>
<dbReference type="InterPro" id="IPR035906">
    <property type="entry name" value="MetI-like_sf"/>
</dbReference>
<evidence type="ECO:0000256" key="5">
    <source>
        <dbReference type="ARBA" id="ARBA00022989"/>
    </source>
</evidence>
<dbReference type="PROSITE" id="PS50928">
    <property type="entry name" value="ABC_TM1"/>
    <property type="match status" value="1"/>
</dbReference>
<dbReference type="OrthoDB" id="9796817at2"/>
<dbReference type="GO" id="GO:0055085">
    <property type="term" value="P:transmembrane transport"/>
    <property type="evidence" value="ECO:0007669"/>
    <property type="project" value="InterPro"/>
</dbReference>
<sequence>MPWLAESFEANDDATEYTFHLREGVTFSDGTPLTAEIVKQNFDEVIANGAEQPTSLQFLTDYAETEVVDELTAKVIFDEPNAPFLQATASHFLGLLAPSSLETAPADRCQDNLIGTGPFVLDHYTPNTEVVETRREDYAWGSSLWEDKDTAAASSQLEFKIIPESGVRTGSLRSGQVDAIGGVPAQDEENLASSGFTIQSRANPGQVFSWTVNTNRPITADPLVRQAISKAVDRQAVVDAVLSPSFPVATSTLAATTPGWTDLSAQLTTDVAAANQLLDEAGWVPGADGIREKDGQRLSLKAIWATNFNPNQPALELLQQQLRTVGVEVELSQFEIGQLREVQATGDFDLSWGNSTRPDPDILRSIYYGNADLGIDDDQLAEAIATEVSTADTEVRYEAAATAPADHRRTGLRHPGLRAHHRARPGRGSPGCALRLLLPVAAARGEGRRLMLLRQLGLRILQAIGVLWAAYTVAFAVLYALPGDPAAIIAGGGDSGTQVSEQAVAELRARYGLDRPIWVQYLDGLAHAVRGDLGQSMRIGSVSEAIVQAVPATAQIAGLAIVMSIIGGAGLALLASYLRSPLLRQLLLSLPSLGVSVPSFWLALLLLQVFSFRLGWFPAFGNDGFGSLILPSLTLAALGSALIGQIFARSLLAEQRAGYVATAKAKGVSAIGIHLRHVARNAALPSLTLLGVLVSQFLAGAVVTETVFSRTGLGQLTTQAVTTQDIPLALGIVVFGAAVVVVTTLIVDLVYPLLDPRVSTGGAR</sequence>
<dbReference type="Gene3D" id="3.10.105.10">
    <property type="entry name" value="Dipeptide-binding Protein, Domain 3"/>
    <property type="match status" value="1"/>
</dbReference>
<keyword evidence="10" id="KW-1185">Reference proteome</keyword>
<dbReference type="InterPro" id="IPR000515">
    <property type="entry name" value="MetI-like"/>
</dbReference>
<evidence type="ECO:0000256" key="6">
    <source>
        <dbReference type="ARBA" id="ARBA00023136"/>
    </source>
</evidence>
<dbReference type="InterPro" id="IPR000914">
    <property type="entry name" value="SBP_5_dom"/>
</dbReference>
<dbReference type="EMBL" id="SOAW01000001">
    <property type="protein sequence ID" value="TDT33282.1"/>
    <property type="molecule type" value="Genomic_DNA"/>
</dbReference>
<comment type="subcellular location">
    <subcellularLocation>
        <location evidence="1 7">Cell membrane</location>
        <topology evidence="1 7">Multi-pass membrane protein</topology>
    </subcellularLocation>
</comment>
<protein>
    <submittedName>
        <fullName evidence="9">ABC-type dipeptide/oligopeptide/nickel transport system permease component</fullName>
    </submittedName>
</protein>
<reference evidence="9 10" key="1">
    <citation type="submission" date="2019-03" db="EMBL/GenBank/DDBJ databases">
        <title>Genomic Encyclopedia of Archaeal and Bacterial Type Strains, Phase II (KMG-II): from individual species to whole genera.</title>
        <authorList>
            <person name="Goeker M."/>
        </authorList>
    </citation>
    <scope>NUCLEOTIDE SEQUENCE [LARGE SCALE GENOMIC DNA]</scope>
    <source>
        <strain evidence="9 10">DSM 24323</strain>
    </source>
</reference>
<keyword evidence="5 7" id="KW-1133">Transmembrane helix</keyword>
<feature type="transmembrane region" description="Helical" evidence="7">
    <location>
        <begin position="628"/>
        <end position="648"/>
    </location>
</feature>
<dbReference type="RefSeq" id="WP_133753823.1">
    <property type="nucleotide sequence ID" value="NZ_SOAW01000001.1"/>
</dbReference>
<dbReference type="Gene3D" id="1.10.3720.10">
    <property type="entry name" value="MetI-like"/>
    <property type="match status" value="1"/>
</dbReference>
<evidence type="ECO:0000256" key="1">
    <source>
        <dbReference type="ARBA" id="ARBA00004651"/>
    </source>
</evidence>
<comment type="similarity">
    <text evidence="7">Belongs to the binding-protein-dependent transport system permease family.</text>
</comment>
<name>A0A4R7J776_9ACTN</name>
<dbReference type="AlphaFoldDB" id="A0A4R7J776"/>
<keyword evidence="6 7" id="KW-0472">Membrane</keyword>
<evidence type="ECO:0000256" key="3">
    <source>
        <dbReference type="ARBA" id="ARBA00022475"/>
    </source>
</evidence>
<evidence type="ECO:0000313" key="10">
    <source>
        <dbReference type="Proteomes" id="UP000295371"/>
    </source>
</evidence>
<dbReference type="SUPFAM" id="SSF53850">
    <property type="entry name" value="Periplasmic binding protein-like II"/>
    <property type="match status" value="1"/>
</dbReference>
<evidence type="ECO:0000313" key="9">
    <source>
        <dbReference type="EMBL" id="TDT33282.1"/>
    </source>
</evidence>
<gene>
    <name evidence="9" type="ORF">CLV29_0888</name>
</gene>
<evidence type="ECO:0000256" key="7">
    <source>
        <dbReference type="RuleBase" id="RU363032"/>
    </source>
</evidence>
<dbReference type="SUPFAM" id="SSF161098">
    <property type="entry name" value="MetI-like"/>
    <property type="match status" value="1"/>
</dbReference>
<feature type="transmembrane region" description="Helical" evidence="7">
    <location>
        <begin position="687"/>
        <end position="708"/>
    </location>
</feature>
<keyword evidence="2 7" id="KW-0813">Transport</keyword>
<comment type="caution">
    <text evidence="9">The sequence shown here is derived from an EMBL/GenBank/DDBJ whole genome shotgun (WGS) entry which is preliminary data.</text>
</comment>
<keyword evidence="4 7" id="KW-0812">Transmembrane</keyword>
<dbReference type="CDD" id="cd06261">
    <property type="entry name" value="TM_PBP2"/>
    <property type="match status" value="1"/>
</dbReference>
<feature type="transmembrane region" description="Helical" evidence="7">
    <location>
        <begin position="556"/>
        <end position="578"/>
    </location>
</feature>
<dbReference type="GO" id="GO:0005886">
    <property type="term" value="C:plasma membrane"/>
    <property type="evidence" value="ECO:0007669"/>
    <property type="project" value="UniProtKB-SubCell"/>
</dbReference>
<proteinExistence type="inferred from homology"/>
<keyword evidence="3" id="KW-1003">Cell membrane</keyword>
<feature type="transmembrane region" description="Helical" evidence="7">
    <location>
        <begin position="590"/>
        <end position="616"/>
    </location>
</feature>
<dbReference type="CDD" id="cd08492">
    <property type="entry name" value="PBP2_NikA_DppA_OppA_like_15"/>
    <property type="match status" value="1"/>
</dbReference>
<dbReference type="Pfam" id="PF00496">
    <property type="entry name" value="SBP_bac_5"/>
    <property type="match status" value="1"/>
</dbReference>
<feature type="transmembrane region" description="Helical" evidence="7">
    <location>
        <begin position="458"/>
        <end position="481"/>
    </location>
</feature>
<feature type="domain" description="ABC transmembrane type-1" evidence="8">
    <location>
        <begin position="550"/>
        <end position="751"/>
    </location>
</feature>
<accession>A0A4R7J776</accession>
<dbReference type="Gene3D" id="3.40.190.10">
    <property type="entry name" value="Periplasmic binding protein-like II"/>
    <property type="match status" value="1"/>
</dbReference>
<dbReference type="PANTHER" id="PTHR43163:SF6">
    <property type="entry name" value="DIPEPTIDE TRANSPORT SYSTEM PERMEASE PROTEIN DPPB-RELATED"/>
    <property type="match status" value="1"/>
</dbReference>
<dbReference type="PANTHER" id="PTHR43163">
    <property type="entry name" value="DIPEPTIDE TRANSPORT SYSTEM PERMEASE PROTEIN DPPB-RELATED"/>
    <property type="match status" value="1"/>
</dbReference>
<feature type="transmembrane region" description="Helical" evidence="7">
    <location>
        <begin position="728"/>
        <end position="754"/>
    </location>
</feature>